<feature type="region of interest" description="Disordered" evidence="1">
    <location>
        <begin position="1"/>
        <end position="49"/>
    </location>
</feature>
<reference evidence="2" key="2">
    <citation type="submission" date="2016-06" db="EMBL/GenBank/DDBJ databases">
        <title>The genome of a short-lived fish provides insights into sex chromosome evolution and the genetic control of aging.</title>
        <authorList>
            <person name="Reichwald K."/>
            <person name="Felder M."/>
            <person name="Petzold A."/>
            <person name="Koch P."/>
            <person name="Groth M."/>
            <person name="Platzer M."/>
        </authorList>
    </citation>
    <scope>NUCLEOTIDE SEQUENCE</scope>
    <source>
        <tissue evidence="2">Brain</tissue>
    </source>
</reference>
<feature type="compositionally biased region" description="Polar residues" evidence="1">
    <location>
        <begin position="39"/>
        <end position="49"/>
    </location>
</feature>
<evidence type="ECO:0000256" key="1">
    <source>
        <dbReference type="SAM" id="MobiDB-lite"/>
    </source>
</evidence>
<dbReference type="EMBL" id="HAEI01002877">
    <property type="protein sequence ID" value="SBR82233.1"/>
    <property type="molecule type" value="Transcribed_RNA"/>
</dbReference>
<organism evidence="2">
    <name type="scientific">Nothobranchius rachovii</name>
    <name type="common">bluefin notho</name>
    <dbReference type="NCBI Taxonomy" id="451742"/>
    <lineage>
        <taxon>Eukaryota</taxon>
        <taxon>Metazoa</taxon>
        <taxon>Chordata</taxon>
        <taxon>Craniata</taxon>
        <taxon>Vertebrata</taxon>
        <taxon>Euteleostomi</taxon>
        <taxon>Actinopterygii</taxon>
        <taxon>Neopterygii</taxon>
        <taxon>Teleostei</taxon>
        <taxon>Neoteleostei</taxon>
        <taxon>Acanthomorphata</taxon>
        <taxon>Ovalentaria</taxon>
        <taxon>Atherinomorphae</taxon>
        <taxon>Cyprinodontiformes</taxon>
        <taxon>Nothobranchiidae</taxon>
        <taxon>Nothobranchius</taxon>
    </lineage>
</organism>
<sequence>LRHCVGFGVHADRRHHPGVPSSQQTDSQTTWTGRRTLRINPSSSDPPIY</sequence>
<accession>A0A1A8PLV2</accession>
<protein>
    <submittedName>
        <fullName evidence="2">Uncharacterized protein</fullName>
    </submittedName>
</protein>
<name>A0A1A8PLV2_9TELE</name>
<reference evidence="2" key="1">
    <citation type="submission" date="2016-05" db="EMBL/GenBank/DDBJ databases">
        <authorList>
            <person name="Lavstsen T."/>
            <person name="Jespersen J.S."/>
        </authorList>
    </citation>
    <scope>NUCLEOTIDE SEQUENCE</scope>
    <source>
        <tissue evidence="2">Brain</tissue>
    </source>
</reference>
<gene>
    <name evidence="2" type="primary">Nfu_g_1_011866</name>
</gene>
<feature type="non-terminal residue" evidence="2">
    <location>
        <position position="1"/>
    </location>
</feature>
<dbReference type="AlphaFoldDB" id="A0A1A8PLV2"/>
<feature type="compositionally biased region" description="Low complexity" evidence="1">
    <location>
        <begin position="21"/>
        <end position="30"/>
    </location>
</feature>
<evidence type="ECO:0000313" key="2">
    <source>
        <dbReference type="EMBL" id="SBR82233.1"/>
    </source>
</evidence>
<proteinExistence type="predicted"/>